<evidence type="ECO:0000313" key="2">
    <source>
        <dbReference type="Proteomes" id="UP000423525"/>
    </source>
</evidence>
<gene>
    <name evidence="1" type="ORF">FRC0190_01907</name>
</gene>
<dbReference type="Proteomes" id="UP000423525">
    <property type="component" value="Chromosome"/>
</dbReference>
<organism evidence="1 2">
    <name type="scientific">Corynebacterium rouxii</name>
    <dbReference type="NCBI Taxonomy" id="2719119"/>
    <lineage>
        <taxon>Bacteria</taxon>
        <taxon>Bacillati</taxon>
        <taxon>Actinomycetota</taxon>
        <taxon>Actinomycetes</taxon>
        <taxon>Mycobacteriales</taxon>
        <taxon>Corynebacteriaceae</taxon>
        <taxon>Corynebacterium</taxon>
    </lineage>
</organism>
<name>A0A6I8ME05_9CORY</name>
<sequence>MKTLMACYGSIFPKGTDLSIHTIEELESVAM</sequence>
<proteinExistence type="predicted"/>
<protein>
    <submittedName>
        <fullName evidence="1">Uncharacterized protein</fullName>
    </submittedName>
</protein>
<reference evidence="1 2" key="1">
    <citation type="submission" date="2019-11" db="EMBL/GenBank/DDBJ databases">
        <authorList>
            <person name="Brisse S."/>
        </authorList>
    </citation>
    <scope>NUCLEOTIDE SEQUENCE [LARGE SCALE GENOMIC DNA]</scope>
    <source>
        <strain evidence="1">FRC0190</strain>
    </source>
</reference>
<accession>A0A6I8ME05</accession>
<evidence type="ECO:0000313" key="1">
    <source>
        <dbReference type="EMBL" id="VZH85975.1"/>
    </source>
</evidence>
<dbReference type="EMBL" id="LR738855">
    <property type="protein sequence ID" value="VZH85975.1"/>
    <property type="molecule type" value="Genomic_DNA"/>
</dbReference>
<dbReference type="KEGG" id="crf:FRC0190_01907"/>
<dbReference type="AlphaFoldDB" id="A0A6I8ME05"/>